<dbReference type="Gene3D" id="1.10.238.10">
    <property type="entry name" value="EF-hand"/>
    <property type="match status" value="1"/>
</dbReference>
<evidence type="ECO:0000259" key="9">
    <source>
        <dbReference type="PROSITE" id="PS50222"/>
    </source>
</evidence>
<keyword evidence="4" id="KW-0645">Protease</keyword>
<dbReference type="GO" id="GO:0006508">
    <property type="term" value="P:proteolysis"/>
    <property type="evidence" value="ECO:0007669"/>
    <property type="project" value="UniProtKB-KW"/>
</dbReference>
<protein>
    <recommendedName>
        <fullName evidence="3">ubiquitinyl hydrolase 1</fullName>
        <ecNumber evidence="3">3.4.19.12</ecNumber>
    </recommendedName>
</protein>
<name>A0A914YSM7_9BILA</name>
<reference evidence="12" key="1">
    <citation type="submission" date="2022-11" db="UniProtKB">
        <authorList>
            <consortium name="WormBaseParasite"/>
        </authorList>
    </citation>
    <scope>IDENTIFICATION</scope>
</reference>
<organism evidence="11 12">
    <name type="scientific">Panagrolaimus superbus</name>
    <dbReference type="NCBI Taxonomy" id="310955"/>
    <lineage>
        <taxon>Eukaryota</taxon>
        <taxon>Metazoa</taxon>
        <taxon>Ecdysozoa</taxon>
        <taxon>Nematoda</taxon>
        <taxon>Chromadorea</taxon>
        <taxon>Rhabditida</taxon>
        <taxon>Tylenchina</taxon>
        <taxon>Panagrolaimomorpha</taxon>
        <taxon>Panagrolaimoidea</taxon>
        <taxon>Panagrolaimidae</taxon>
        <taxon>Panagrolaimus</taxon>
    </lineage>
</organism>
<accession>A0A914YSM7</accession>
<evidence type="ECO:0000256" key="1">
    <source>
        <dbReference type="ARBA" id="ARBA00000707"/>
    </source>
</evidence>
<dbReference type="GO" id="GO:0005509">
    <property type="term" value="F:calcium ion binding"/>
    <property type="evidence" value="ECO:0007669"/>
    <property type="project" value="InterPro"/>
</dbReference>
<dbReference type="SUPFAM" id="SSF47473">
    <property type="entry name" value="EF-hand"/>
    <property type="match status" value="1"/>
</dbReference>
<dbReference type="PANTHER" id="PTHR21646:SF33">
    <property type="entry name" value="UBIQUITIN CARBOXYL-TERMINAL HYDROLASE 22"/>
    <property type="match status" value="1"/>
</dbReference>
<dbReference type="PROSITE" id="PS50235">
    <property type="entry name" value="USP_3"/>
    <property type="match status" value="1"/>
</dbReference>
<evidence type="ECO:0000256" key="5">
    <source>
        <dbReference type="ARBA" id="ARBA00022786"/>
    </source>
</evidence>
<evidence type="ECO:0000256" key="3">
    <source>
        <dbReference type="ARBA" id="ARBA00012759"/>
    </source>
</evidence>
<dbReference type="Proteomes" id="UP000887577">
    <property type="component" value="Unplaced"/>
</dbReference>
<dbReference type="InterPro" id="IPR001394">
    <property type="entry name" value="Peptidase_C19_UCH"/>
</dbReference>
<dbReference type="AlphaFoldDB" id="A0A914YSM7"/>
<dbReference type="GO" id="GO:0004843">
    <property type="term" value="F:cysteine-type deubiquitinase activity"/>
    <property type="evidence" value="ECO:0007669"/>
    <property type="project" value="UniProtKB-EC"/>
</dbReference>
<keyword evidence="8" id="KW-0539">Nucleus</keyword>
<dbReference type="SUPFAM" id="SSF54001">
    <property type="entry name" value="Cysteine proteinases"/>
    <property type="match status" value="1"/>
</dbReference>
<dbReference type="WBParaSite" id="PSU_v2.g3161.t1">
    <property type="protein sequence ID" value="PSU_v2.g3161.t1"/>
    <property type="gene ID" value="PSU_v2.g3161"/>
</dbReference>
<dbReference type="InterPro" id="IPR011992">
    <property type="entry name" value="EF-hand-dom_pair"/>
</dbReference>
<dbReference type="InterPro" id="IPR028889">
    <property type="entry name" value="USP"/>
</dbReference>
<comment type="subcellular location">
    <subcellularLocation>
        <location evidence="2">Nucleus</location>
    </subcellularLocation>
</comment>
<keyword evidence="6" id="KW-0378">Hydrolase</keyword>
<dbReference type="Gene3D" id="3.90.70.10">
    <property type="entry name" value="Cysteine proteinases"/>
    <property type="match status" value="2"/>
</dbReference>
<comment type="catalytic activity">
    <reaction evidence="1">
        <text>Thiol-dependent hydrolysis of ester, thioester, amide, peptide and isopeptide bonds formed by the C-terminal Gly of ubiquitin (a 76-residue protein attached to proteins as an intracellular targeting signal).</text>
        <dbReference type="EC" id="3.4.19.12"/>
    </reaction>
</comment>
<proteinExistence type="predicted"/>
<keyword evidence="5" id="KW-0833">Ubl conjugation pathway</keyword>
<evidence type="ECO:0000259" key="10">
    <source>
        <dbReference type="PROSITE" id="PS50235"/>
    </source>
</evidence>
<keyword evidence="7" id="KW-0788">Thiol protease</keyword>
<evidence type="ECO:0000313" key="12">
    <source>
        <dbReference type="WBParaSite" id="PSU_v2.g3161.t1"/>
    </source>
</evidence>
<dbReference type="InterPro" id="IPR050185">
    <property type="entry name" value="Ub_carboxyl-term_hydrolase"/>
</dbReference>
<dbReference type="GO" id="GO:0016579">
    <property type="term" value="P:protein deubiquitination"/>
    <property type="evidence" value="ECO:0007669"/>
    <property type="project" value="InterPro"/>
</dbReference>
<dbReference type="GO" id="GO:0005634">
    <property type="term" value="C:nucleus"/>
    <property type="evidence" value="ECO:0007669"/>
    <property type="project" value="UniProtKB-SubCell"/>
</dbReference>
<dbReference type="InterPro" id="IPR038765">
    <property type="entry name" value="Papain-like_cys_pep_sf"/>
</dbReference>
<evidence type="ECO:0000256" key="8">
    <source>
        <dbReference type="ARBA" id="ARBA00023242"/>
    </source>
</evidence>
<keyword evidence="11" id="KW-1185">Reference proteome</keyword>
<evidence type="ECO:0000256" key="6">
    <source>
        <dbReference type="ARBA" id="ARBA00022801"/>
    </source>
</evidence>
<dbReference type="InterPro" id="IPR002048">
    <property type="entry name" value="EF_hand_dom"/>
</dbReference>
<evidence type="ECO:0000256" key="7">
    <source>
        <dbReference type="ARBA" id="ARBA00022807"/>
    </source>
</evidence>
<dbReference type="PANTHER" id="PTHR21646">
    <property type="entry name" value="UBIQUITIN CARBOXYL-TERMINAL HYDROLASE"/>
    <property type="match status" value="1"/>
</dbReference>
<feature type="domain" description="EF-hand" evidence="9">
    <location>
        <begin position="206"/>
        <end position="241"/>
    </location>
</feature>
<evidence type="ECO:0000313" key="11">
    <source>
        <dbReference type="Proteomes" id="UP000887577"/>
    </source>
</evidence>
<evidence type="ECO:0000256" key="4">
    <source>
        <dbReference type="ARBA" id="ARBA00022670"/>
    </source>
</evidence>
<feature type="domain" description="USP" evidence="10">
    <location>
        <begin position="552"/>
        <end position="1134"/>
    </location>
</feature>
<dbReference type="PROSITE" id="PS50222">
    <property type="entry name" value="EF_HAND_2"/>
    <property type="match status" value="1"/>
</dbReference>
<dbReference type="Pfam" id="PF00443">
    <property type="entry name" value="UCH"/>
    <property type="match status" value="1"/>
</dbReference>
<dbReference type="EC" id="3.4.19.12" evidence="3"/>
<evidence type="ECO:0000256" key="2">
    <source>
        <dbReference type="ARBA" id="ARBA00004123"/>
    </source>
</evidence>
<sequence length="1177" mass="136069">MGASSSTVSYDTLKNHRPNDLCELLCYSEGNIIYSVWGNRKTLNYDEFCTLFFPQQKVDDTLKKRLYGVFTDGKGTVDITQFSRNILFLRHGDRACLEKLLGDALPPEIDLSTIHWLKKDTIFDSFEEVITAVTHFSESDVIAINHFLTRSNRPEVLSFQEFGSMISIPCSDTVKEGLFKVFNVYNRPALAFTEYVSGISSITRGPETERLRTFCRIWDGKKKGYLDLNDIKQLYTDLNLSETERTLHQNFQEKVTYEEFVIWVLTNSSVNSMLLKLMFMIGCVCLGAPLEDNTSAATFINSFILDCEPNHFDEWIILNIGQYRSIIEALKDSKKFNGRSGEKIFSYLPLFKEFNHKLQHCFHKNLVLKKDFVAMPTFVFDTVCWWLKMDEHLGLPIRSSCHIKGLPTEWPDDWYRPKPTTNYFFDIYTPYAAFITLDHTKIVSGKYLQKLNRIIPIERLIPVYDVVQSLIEKDINQSHFRIRLLSVDDVPRDELITSKSTIAEYGCWRTVIFLIEERPEGWTQWPSHLQVGVSDIPTVNNNNKKYKAPGVTGLINMRRTCYLNCALQMIAGIKSMEVLRSEEFWNSMSTTLDNNISLTLELSRVYCSLVRNEVPFAPKEFKDIFLQKSGFQDNTENDCHEALESILNIVHDECHPYFQKEESDLLDKTGKTPQEQSDIAWAKYRNEGISFISNGFEGQMRSDLRCSSCCKVSYSFEPFKSFNLSLQDHDITVKVVIANLAQTVFVEKALHLSHDFKLDALFIRVANIIGVSSEKLFVLIPNAPANEQKNVMGNTEDHLLRNVIAMNDNDALIFYQLPNPFKELSNEICIVRQRLIRDCRTGLVDRIHRYSIMDAGAPFVFKYESGLTGQGLYKLVNDYFNLIKDECTLDKQFSMLNRALYESEKTEEYPFYLVYSDPTGLFCPSCHWTLYCIGCEIPATSDLIPYEKAKFISVQWKFMPYFLKWSGILHHSRIIDPSAQKLFYQNSSHRKISITECLSNAVSPETLETKLTCENCKTKCYFDKTIAFTRLPETLIINLKRFMCINGVFVKNKSSVKFPLKDFDMSPYMVDGTSETLYECVGYVIHRGEIHGGHYVCYTKRNNDWYFLNDEDVSKVDEKDIDQDDAYMIVFQRKKPGEILIEQELEDIEQEELPMDINSSFDHVVPTDDCDDDVHTF</sequence>